<keyword evidence="1" id="KW-1133">Transmembrane helix</keyword>
<protein>
    <submittedName>
        <fullName evidence="3">Uncharacterized protein</fullName>
    </submittedName>
</protein>
<name>A0A1M7DNZ4_9FLAO</name>
<dbReference type="EMBL" id="MAYF01000179">
    <property type="protein sequence ID" value="OCA78633.1"/>
    <property type="molecule type" value="Genomic_DNA"/>
</dbReference>
<dbReference type="Proteomes" id="UP000093508">
    <property type="component" value="Unassembled WGS sequence"/>
</dbReference>
<evidence type="ECO:0000313" key="5">
    <source>
        <dbReference type="Proteomes" id="UP000184069"/>
    </source>
</evidence>
<organism evidence="3 5">
    <name type="scientific">Chryseobacterium contaminans</name>
    <dbReference type="NCBI Taxonomy" id="1423959"/>
    <lineage>
        <taxon>Bacteria</taxon>
        <taxon>Pseudomonadati</taxon>
        <taxon>Bacteroidota</taxon>
        <taxon>Flavobacteriia</taxon>
        <taxon>Flavobacteriales</taxon>
        <taxon>Weeksellaceae</taxon>
        <taxon>Chryseobacterium group</taxon>
        <taxon>Chryseobacterium</taxon>
    </lineage>
</organism>
<keyword evidence="4" id="KW-1185">Reference proteome</keyword>
<keyword evidence="1" id="KW-0812">Transmembrane</keyword>
<evidence type="ECO:0000256" key="1">
    <source>
        <dbReference type="SAM" id="Phobius"/>
    </source>
</evidence>
<reference evidence="3 5" key="2">
    <citation type="submission" date="2016-11" db="EMBL/GenBank/DDBJ databases">
        <authorList>
            <person name="Jaros S."/>
            <person name="Januszkiewicz K."/>
            <person name="Wedrychowicz H."/>
        </authorList>
    </citation>
    <scope>NUCLEOTIDE SEQUENCE [LARGE SCALE GENOMIC DNA]</scope>
    <source>
        <strain evidence="3 5">DSM 27621</strain>
    </source>
</reference>
<dbReference type="EMBL" id="FRBM01000006">
    <property type="protein sequence ID" value="SHL81103.1"/>
    <property type="molecule type" value="Genomic_DNA"/>
</dbReference>
<evidence type="ECO:0000313" key="3">
    <source>
        <dbReference type="EMBL" id="SHL81103.1"/>
    </source>
</evidence>
<dbReference type="AlphaFoldDB" id="A0A1M7DNZ4"/>
<keyword evidence="1" id="KW-0472">Membrane</keyword>
<reference evidence="2 4" key="1">
    <citation type="submission" date="2016-07" db="EMBL/GenBank/DDBJ databases">
        <authorList>
            <person name="Jeong J.-J."/>
            <person name="Kim D.W."/>
            <person name="Sang M.K."/>
            <person name="Choi I.-G."/>
            <person name="Kim K.D."/>
        </authorList>
    </citation>
    <scope>NUCLEOTIDE SEQUENCE [LARGE SCALE GENOMIC DNA]</scope>
    <source>
        <strain evidence="2 4">C-26</strain>
    </source>
</reference>
<feature type="transmembrane region" description="Helical" evidence="1">
    <location>
        <begin position="50"/>
        <end position="72"/>
    </location>
</feature>
<dbReference type="STRING" id="1423959.SAMN05444407_106205"/>
<sequence>MAIQYCLIPAHTHPGQHFVCRLVQNICGLHPLTAAPCTVFISPLESFFEFFIIILFSINFLLFKIFGHLYVISFYGDLNIRIIFLINKLHQNKLFYKIG</sequence>
<dbReference type="Proteomes" id="UP000184069">
    <property type="component" value="Unassembled WGS sequence"/>
</dbReference>
<evidence type="ECO:0000313" key="4">
    <source>
        <dbReference type="Proteomes" id="UP000093508"/>
    </source>
</evidence>
<gene>
    <name evidence="2" type="ORF">BBH99_08080</name>
    <name evidence="3" type="ORF">SAMN05444407_106205</name>
</gene>
<proteinExistence type="predicted"/>
<accession>A0A1M7DNZ4</accession>
<evidence type="ECO:0000313" key="2">
    <source>
        <dbReference type="EMBL" id="OCA78633.1"/>
    </source>
</evidence>